<dbReference type="GO" id="GO:0008270">
    <property type="term" value="F:zinc ion binding"/>
    <property type="evidence" value="ECO:0007669"/>
    <property type="project" value="UniProtKB-KW"/>
</dbReference>
<evidence type="ECO:0000256" key="3">
    <source>
        <dbReference type="ARBA" id="ARBA00022490"/>
    </source>
</evidence>
<feature type="region of interest" description="Disordered" evidence="9">
    <location>
        <begin position="906"/>
        <end position="938"/>
    </location>
</feature>
<feature type="compositionally biased region" description="Polar residues" evidence="9">
    <location>
        <begin position="585"/>
        <end position="601"/>
    </location>
</feature>
<feature type="region of interest" description="Disordered" evidence="9">
    <location>
        <begin position="1255"/>
        <end position="1322"/>
    </location>
</feature>
<keyword evidence="12" id="KW-1185">Reference proteome</keyword>
<dbReference type="GO" id="GO:0005737">
    <property type="term" value="C:cytoplasm"/>
    <property type="evidence" value="ECO:0007669"/>
    <property type="project" value="UniProtKB-SubCell"/>
</dbReference>
<feature type="region of interest" description="Disordered" evidence="9">
    <location>
        <begin position="585"/>
        <end position="647"/>
    </location>
</feature>
<dbReference type="PANTHER" id="PTHR14493">
    <property type="entry name" value="UNKEMPT FAMILY MEMBER"/>
    <property type="match status" value="1"/>
</dbReference>
<evidence type="ECO:0000313" key="11">
    <source>
        <dbReference type="EMBL" id="KAF5402867.1"/>
    </source>
</evidence>
<gene>
    <name evidence="11" type="ORF">PHET_03885</name>
</gene>
<dbReference type="InterPro" id="IPR057296">
    <property type="entry name" value="UNK_Znf_5"/>
</dbReference>
<proteinExistence type="inferred from homology"/>
<dbReference type="OrthoDB" id="20534at2759"/>
<dbReference type="InterPro" id="IPR045234">
    <property type="entry name" value="Unkempt-like"/>
</dbReference>
<dbReference type="Proteomes" id="UP000748531">
    <property type="component" value="Unassembled WGS sequence"/>
</dbReference>
<feature type="compositionally biased region" description="Polar residues" evidence="9">
    <location>
        <begin position="1178"/>
        <end position="1193"/>
    </location>
</feature>
<feature type="compositionally biased region" description="Polar residues" evidence="9">
    <location>
        <begin position="608"/>
        <end position="620"/>
    </location>
</feature>
<evidence type="ECO:0000256" key="2">
    <source>
        <dbReference type="ARBA" id="ARBA00008808"/>
    </source>
</evidence>
<dbReference type="Pfam" id="PF25427">
    <property type="entry name" value="zf-CCCH_UNK"/>
    <property type="match status" value="1"/>
</dbReference>
<accession>A0A8J4TH67</accession>
<name>A0A8J4TH67_9TREM</name>
<evidence type="ECO:0000256" key="6">
    <source>
        <dbReference type="ARBA" id="ARBA00022771"/>
    </source>
</evidence>
<evidence type="ECO:0000313" key="12">
    <source>
        <dbReference type="Proteomes" id="UP000748531"/>
    </source>
</evidence>
<dbReference type="SUPFAM" id="SSF90229">
    <property type="entry name" value="CCCH zinc finger"/>
    <property type="match status" value="1"/>
</dbReference>
<dbReference type="InterPro" id="IPR057295">
    <property type="entry name" value="UNK_Znf_4"/>
</dbReference>
<dbReference type="InterPro" id="IPR040594">
    <property type="entry name" value="UNK_Znf_1"/>
</dbReference>
<keyword evidence="7 8" id="KW-0862">Zinc</keyword>
<dbReference type="SMART" id="SM00356">
    <property type="entry name" value="ZnF_C3H1"/>
    <property type="match status" value="5"/>
</dbReference>
<sequence length="1322" mass="143251">MIMVTNNDAVQLLRNAKSNAIRQEKPRHLKYLNEFRTQQCLLFLEQQCQFHRPYTCFHWHFPNQKRRRPHKRIDGTFNYNPDVYCDKYDETSGSCVDGDFCPYAHRNAGDTERRYHPRYFKTGNCIYETTESGACVKNGLHCAFAHGPDDIRLPVYDIREVQDTSSKFTVNLPASLEKERVLSEDPKWNEMFHVLACYKTELCKKPPRMCRQGYSCPFYHNGKDKRRAPDRSHYRSTPCPAVRPGDEWQDSGLCEAGDACVCCHTRTEQQFHPEIYKSTKCNDVINSGYCPRGPFCAFAHCDAELTTGRDFMAKLKHEQQLALGTDPVFLTGSMNHNHSRAFGATNVTLAALPLAPQPHGGNFTVPFQVRNPAPSDLCKRNTNQMPAALLPNLMSPIGSISSSPPVMGNVSGARGRRVGRCASPHQNVGLWQPATAAMTGDRSTSIQPQVAYTGSFPTVCTTVTSSDQIPASALLSANGLASQHHLSFYHYRQPGIMANSLLSKKGRHRSGGSLSSEVSVTAAAARDLVYPVGHVNTSAAVAYTSTYPGRCGSYVAPNTLEAVRIGSALTSHSSSTFVPATQQAFRNASAAQSQQPNTSQFGPIGHFPSSQSEQHPNQTPKHQHSSSHLKSVGDVEGPSFSRPDPMHSGALPLFRGALWNAVHSASVADPNSTGDQFLNACWTWQLPVDSGNNSEASTNEVDTCGLLERGPGSLSGLGSHPSTSVLEASSRDSGLVLDFSVPTPSSVSDQWDTGSNTFQSNQSDRNYLSPDSDSPANQGRQLSTSHNLREQRDYLASTPNCIASDFFENTQAFYRNFMSHFEVNADGSGSAGAGFQSPLDDILLQTQPGFDSFEQVSGVGLPASQPNASSSPLVDPSGSDPVVIPGRKYESLVSDSSAQSEYFSDGTRLIPSLPTGAPHNELQPRPQQPRSAHRPIQQNTWPVSFTDIQETHGRCYLTGLSSPTASQTSQSFSPIVGTPAIRNNNQKHIFELGGSSGETSVNMARGSSIQASVKSNPASGLSEDGLSKATDVVSDSSSPFQLDSGLTCSDVFKNPAISRTATTSTVSTLNFNDVPQSFLHRLAILAPSWNVFLYNKEDEVEVLRKQCDVVTERLRAIHQLFSSLNVSSNDCFRPLFVNTDTSQGSGPSTGYDAPGFLTTDTSPLAEEGVQSMTSEAAYTGGQTSEPSVHTANSHVCPKPNEKTQLQQQQEALAALFSNPFVMALLKSTSLLSDASTTMPPQSGAQPSHWTLDDTSSVALSQPHTSPGSALQKIQHPATFESHSSQSDPLVPSDNVPTSTVPTTLSSMSADQPMQMSAHTPTP</sequence>
<evidence type="ECO:0000256" key="5">
    <source>
        <dbReference type="ARBA" id="ARBA00022737"/>
    </source>
</evidence>
<dbReference type="Pfam" id="PF23035">
    <property type="entry name" value="zf-CCCH_UNK-like_4th"/>
    <property type="match status" value="1"/>
</dbReference>
<feature type="domain" description="C3H1-type" evidence="10">
    <location>
        <begin position="275"/>
        <end position="303"/>
    </location>
</feature>
<dbReference type="PROSITE" id="PS50103">
    <property type="entry name" value="ZF_C3H1"/>
    <property type="match status" value="2"/>
</dbReference>
<evidence type="ECO:0000259" key="10">
    <source>
        <dbReference type="PROSITE" id="PS50103"/>
    </source>
</evidence>
<feature type="zinc finger region" description="C3H1-type" evidence="8">
    <location>
        <begin position="275"/>
        <end position="303"/>
    </location>
</feature>
<dbReference type="PANTHER" id="PTHR14493:SF50">
    <property type="entry name" value="RING FINGER PROTEIN UNKEMPT"/>
    <property type="match status" value="1"/>
</dbReference>
<feature type="zinc finger region" description="C3H1-type" evidence="8">
    <location>
        <begin position="79"/>
        <end position="108"/>
    </location>
</feature>
<reference evidence="11" key="1">
    <citation type="submission" date="2019-05" db="EMBL/GenBank/DDBJ databases">
        <title>Annotation for the trematode Paragonimus heterotremus.</title>
        <authorList>
            <person name="Choi Y.-J."/>
        </authorList>
    </citation>
    <scope>NUCLEOTIDE SEQUENCE</scope>
    <source>
        <strain evidence="11">LC</strain>
    </source>
</reference>
<dbReference type="InterPro" id="IPR036855">
    <property type="entry name" value="Znf_CCCH_sf"/>
</dbReference>
<protein>
    <submittedName>
        <fullName evidence="11">RING finger protein unkempt</fullName>
    </submittedName>
</protein>
<comment type="similarity">
    <text evidence="2">Belongs to the unkempt family.</text>
</comment>
<comment type="caution">
    <text evidence="11">The sequence shown here is derived from an EMBL/GenBank/DDBJ whole genome shotgun (WGS) entry which is preliminary data.</text>
</comment>
<feature type="region of interest" description="Disordered" evidence="9">
    <location>
        <begin position="744"/>
        <end position="785"/>
    </location>
</feature>
<evidence type="ECO:0000256" key="7">
    <source>
        <dbReference type="ARBA" id="ARBA00022833"/>
    </source>
</evidence>
<feature type="compositionally biased region" description="Polar residues" evidence="9">
    <location>
        <begin position="1255"/>
        <end position="1268"/>
    </location>
</feature>
<keyword evidence="4 8" id="KW-0479">Metal-binding</keyword>
<feature type="compositionally biased region" description="Polar residues" evidence="9">
    <location>
        <begin position="1309"/>
        <end position="1322"/>
    </location>
</feature>
<feature type="compositionally biased region" description="Low complexity" evidence="9">
    <location>
        <begin position="1295"/>
        <end position="1308"/>
    </location>
</feature>
<feature type="region of interest" description="Disordered" evidence="9">
    <location>
        <begin position="855"/>
        <end position="882"/>
    </location>
</feature>
<organism evidence="11 12">
    <name type="scientific">Paragonimus heterotremus</name>
    <dbReference type="NCBI Taxonomy" id="100268"/>
    <lineage>
        <taxon>Eukaryota</taxon>
        <taxon>Metazoa</taxon>
        <taxon>Spiralia</taxon>
        <taxon>Lophotrochozoa</taxon>
        <taxon>Platyhelminthes</taxon>
        <taxon>Trematoda</taxon>
        <taxon>Digenea</taxon>
        <taxon>Plagiorchiida</taxon>
        <taxon>Troglotremata</taxon>
        <taxon>Troglotrematidae</taxon>
        <taxon>Paragonimus</taxon>
    </lineage>
</organism>
<keyword evidence="6 8" id="KW-0863">Zinc-finger</keyword>
<dbReference type="EMBL" id="LUCH01001555">
    <property type="protein sequence ID" value="KAF5402867.1"/>
    <property type="molecule type" value="Genomic_DNA"/>
</dbReference>
<evidence type="ECO:0000256" key="1">
    <source>
        <dbReference type="ARBA" id="ARBA00004496"/>
    </source>
</evidence>
<dbReference type="InterPro" id="IPR000571">
    <property type="entry name" value="Znf_CCCH"/>
</dbReference>
<evidence type="ECO:0000256" key="4">
    <source>
        <dbReference type="ARBA" id="ARBA00022723"/>
    </source>
</evidence>
<keyword evidence="5" id="KW-0677">Repeat</keyword>
<dbReference type="Pfam" id="PF23261">
    <property type="entry name" value="zf-CCCH_11"/>
    <property type="match status" value="1"/>
</dbReference>
<comment type="subcellular location">
    <subcellularLocation>
        <location evidence="1">Cytoplasm</location>
    </subcellularLocation>
</comment>
<evidence type="ECO:0000256" key="8">
    <source>
        <dbReference type="PROSITE-ProRule" id="PRU00723"/>
    </source>
</evidence>
<keyword evidence="3" id="KW-0963">Cytoplasm</keyword>
<feature type="region of interest" description="Disordered" evidence="9">
    <location>
        <begin position="1178"/>
        <end position="1198"/>
    </location>
</feature>
<feature type="domain" description="C3H1-type" evidence="10">
    <location>
        <begin position="79"/>
        <end position="108"/>
    </location>
</feature>
<dbReference type="Pfam" id="PF18384">
    <property type="entry name" value="zf_CCCH_5"/>
    <property type="match status" value="1"/>
</dbReference>
<evidence type="ECO:0000256" key="9">
    <source>
        <dbReference type="SAM" id="MobiDB-lite"/>
    </source>
</evidence>